<evidence type="ECO:0000256" key="1">
    <source>
        <dbReference type="SAM" id="MobiDB-lite"/>
    </source>
</evidence>
<gene>
    <name evidence="2" type="ORF">WJX84_011238</name>
</gene>
<feature type="compositionally biased region" description="Basic and acidic residues" evidence="1">
    <location>
        <begin position="129"/>
        <end position="139"/>
    </location>
</feature>
<dbReference type="AlphaFoldDB" id="A0AAW1SWD4"/>
<name>A0AAW1SWD4_9CHLO</name>
<evidence type="ECO:0000313" key="3">
    <source>
        <dbReference type="Proteomes" id="UP001485043"/>
    </source>
</evidence>
<dbReference type="EMBL" id="JALJOV010000834">
    <property type="protein sequence ID" value="KAK9860454.1"/>
    <property type="molecule type" value="Genomic_DNA"/>
</dbReference>
<feature type="region of interest" description="Disordered" evidence="1">
    <location>
        <begin position="127"/>
        <end position="149"/>
    </location>
</feature>
<organism evidence="2 3">
    <name type="scientific">Apatococcus fuscideae</name>
    <dbReference type="NCBI Taxonomy" id="2026836"/>
    <lineage>
        <taxon>Eukaryota</taxon>
        <taxon>Viridiplantae</taxon>
        <taxon>Chlorophyta</taxon>
        <taxon>core chlorophytes</taxon>
        <taxon>Trebouxiophyceae</taxon>
        <taxon>Chlorellales</taxon>
        <taxon>Chlorellaceae</taxon>
        <taxon>Apatococcus</taxon>
    </lineage>
</organism>
<protein>
    <submittedName>
        <fullName evidence="2">Uncharacterized protein</fullName>
    </submittedName>
</protein>
<feature type="compositionally biased region" description="Basic residues" evidence="1">
    <location>
        <begin position="140"/>
        <end position="149"/>
    </location>
</feature>
<comment type="caution">
    <text evidence="2">The sequence shown here is derived from an EMBL/GenBank/DDBJ whole genome shotgun (WGS) entry which is preliminary data.</text>
</comment>
<reference evidence="2 3" key="1">
    <citation type="journal article" date="2024" name="Nat. Commun.">
        <title>Phylogenomics reveals the evolutionary origins of lichenization in chlorophyte algae.</title>
        <authorList>
            <person name="Puginier C."/>
            <person name="Libourel C."/>
            <person name="Otte J."/>
            <person name="Skaloud P."/>
            <person name="Haon M."/>
            <person name="Grisel S."/>
            <person name="Petersen M."/>
            <person name="Berrin J.G."/>
            <person name="Delaux P.M."/>
            <person name="Dal Grande F."/>
            <person name="Keller J."/>
        </authorList>
    </citation>
    <scope>NUCLEOTIDE SEQUENCE [LARGE SCALE GENOMIC DNA]</scope>
    <source>
        <strain evidence="2 3">SAG 2523</strain>
    </source>
</reference>
<accession>A0AAW1SWD4</accession>
<sequence>MERPERYQEQLPDGRILPISRAQARTFGRDRQELGSQMGQLRRNEELAILLTTIRQHAVGMDPTLRRQIHMSMYRISISALHHYSPQPSPIPQGYGTNPREQRADRVTAHLLLSGFLPELHTRGLMRTTPRDPDRDFHHAVHSRAQRRY</sequence>
<evidence type="ECO:0000313" key="2">
    <source>
        <dbReference type="EMBL" id="KAK9860454.1"/>
    </source>
</evidence>
<proteinExistence type="predicted"/>
<dbReference type="Proteomes" id="UP001485043">
    <property type="component" value="Unassembled WGS sequence"/>
</dbReference>
<keyword evidence="3" id="KW-1185">Reference proteome</keyword>